<dbReference type="AlphaFoldDB" id="S9SW54"/>
<accession>S9SW54</accession>
<organism evidence="1 2">
    <name type="scientific">Paenibacillus alvei TS-15</name>
    <dbReference type="NCBI Taxonomy" id="1117108"/>
    <lineage>
        <taxon>Bacteria</taxon>
        <taxon>Bacillati</taxon>
        <taxon>Bacillota</taxon>
        <taxon>Bacilli</taxon>
        <taxon>Bacillales</taxon>
        <taxon>Paenibacillaceae</taxon>
        <taxon>Paenibacillus</taxon>
    </lineage>
</organism>
<dbReference type="PATRIC" id="fig|1117108.3.peg.618"/>
<evidence type="ECO:0000313" key="1">
    <source>
        <dbReference type="EMBL" id="EPY08894.1"/>
    </source>
</evidence>
<name>S9SW54_PAEAL</name>
<reference evidence="1 2" key="1">
    <citation type="submission" date="2013-05" db="EMBL/GenBank/DDBJ databases">
        <authorList>
            <person name="Strain E.A."/>
            <person name="Brown E."/>
            <person name="Allard M.W."/>
            <person name="Luo Y.L."/>
        </authorList>
    </citation>
    <scope>NUCLEOTIDE SEQUENCE [LARGE SCALE GENOMIC DNA]</scope>
    <source>
        <strain evidence="1 2">TS-15</strain>
    </source>
</reference>
<dbReference type="EMBL" id="ATMT01000007">
    <property type="protein sequence ID" value="EPY08894.1"/>
    <property type="molecule type" value="Genomic_DNA"/>
</dbReference>
<comment type="caution">
    <text evidence="1">The sequence shown here is derived from an EMBL/GenBank/DDBJ whole genome shotgun (WGS) entry which is preliminary data.</text>
</comment>
<dbReference type="Proteomes" id="UP000015344">
    <property type="component" value="Unassembled WGS sequence"/>
</dbReference>
<dbReference type="RefSeq" id="WP_021258162.1">
    <property type="nucleotide sequence ID" value="NZ_ATMT01000007.1"/>
</dbReference>
<gene>
    <name evidence="1" type="ORF">PAALTS15_02952</name>
</gene>
<proteinExistence type="predicted"/>
<evidence type="ECO:0000313" key="2">
    <source>
        <dbReference type="Proteomes" id="UP000015344"/>
    </source>
</evidence>
<sequence>MSLGIVVFVSLTVHSSVTTANQVSSVVASEQVTVGAQVEANSATQQVIWGALVKGAQEAYRYGKEFFKAHADGLDDLMRKASIYPGSVPLAAI</sequence>
<protein>
    <submittedName>
        <fullName evidence="1">Uncharacterized protein</fullName>
    </submittedName>
</protein>